<gene>
    <name evidence="4" type="ORF">KHX13_00655</name>
</gene>
<evidence type="ECO:0000256" key="3">
    <source>
        <dbReference type="PROSITE-ProRule" id="PRU00339"/>
    </source>
</evidence>
<evidence type="ECO:0000313" key="5">
    <source>
        <dbReference type="Proteomes" id="UP000754226"/>
    </source>
</evidence>
<protein>
    <submittedName>
        <fullName evidence="4">Tetratricopeptide repeat protein</fullName>
    </submittedName>
</protein>
<dbReference type="Pfam" id="PF13424">
    <property type="entry name" value="TPR_12"/>
    <property type="match status" value="2"/>
</dbReference>
<dbReference type="InterPro" id="IPR019734">
    <property type="entry name" value="TPR_rpt"/>
</dbReference>
<dbReference type="SUPFAM" id="SSF48452">
    <property type="entry name" value="TPR-like"/>
    <property type="match status" value="1"/>
</dbReference>
<feature type="repeat" description="TPR" evidence="3">
    <location>
        <begin position="87"/>
        <end position="120"/>
    </location>
</feature>
<dbReference type="AlphaFoldDB" id="A0A943EIY2"/>
<keyword evidence="1" id="KW-0677">Repeat</keyword>
<dbReference type="SMART" id="SM00028">
    <property type="entry name" value="TPR"/>
    <property type="match status" value="4"/>
</dbReference>
<organism evidence="4 5">
    <name type="scientific">Acidaminococcus intestini</name>
    <dbReference type="NCBI Taxonomy" id="187327"/>
    <lineage>
        <taxon>Bacteria</taxon>
        <taxon>Bacillati</taxon>
        <taxon>Bacillota</taxon>
        <taxon>Negativicutes</taxon>
        <taxon>Acidaminococcales</taxon>
        <taxon>Acidaminococcaceae</taxon>
        <taxon>Acidaminococcus</taxon>
    </lineage>
</organism>
<name>A0A943EIY2_9FIRM</name>
<accession>A0A943EIY2</accession>
<evidence type="ECO:0000256" key="2">
    <source>
        <dbReference type="ARBA" id="ARBA00022803"/>
    </source>
</evidence>
<dbReference type="EMBL" id="JAGZCZ010000001">
    <property type="protein sequence ID" value="MBS5518849.1"/>
    <property type="molecule type" value="Genomic_DNA"/>
</dbReference>
<evidence type="ECO:0000313" key="4">
    <source>
        <dbReference type="EMBL" id="MBS5518849.1"/>
    </source>
</evidence>
<dbReference type="PROSITE" id="PS50005">
    <property type="entry name" value="TPR"/>
    <property type="match status" value="1"/>
</dbReference>
<dbReference type="InterPro" id="IPR011990">
    <property type="entry name" value="TPR-like_helical_dom_sf"/>
</dbReference>
<dbReference type="PANTHER" id="PTHR45641:SF19">
    <property type="entry name" value="NEPHROCYSTIN-3"/>
    <property type="match status" value="1"/>
</dbReference>
<sequence>MTTEMQQFWETRDRLIATGSVERMEAFFLAWQKKLERAGNFLDWASVTNERGLFYRKIGLYEESISVMEGLRKALLKERGRYSPEYASLLNNLGGTYRQMGDKDTAIALFEESLAIYKAQSRLNVAVCASLYLNLSQVYQEKGELEKAAKRMEESLRYFLLSGRQKEVGQVYYQLAFLYYHMGEGKKTNQYIQKALDEFRLNGNRKNPYYAAALNGLGGILYQKEAYEKAAQIYHEAAAYLLKFYGKTHEYAINRQREAWALRGMGKLKAAYEALAEAGQVCEDLYGRDNEKVRAVYDELALLEKKIK</sequence>
<comment type="caution">
    <text evidence="4">The sequence shown here is derived from an EMBL/GenBank/DDBJ whole genome shotgun (WGS) entry which is preliminary data.</text>
</comment>
<reference evidence="4" key="1">
    <citation type="submission" date="2021-02" db="EMBL/GenBank/DDBJ databases">
        <title>Infant gut strain persistence is associated with maternal origin, phylogeny, and functional potential including surface adhesion and iron acquisition.</title>
        <authorList>
            <person name="Lou Y.C."/>
        </authorList>
    </citation>
    <scope>NUCLEOTIDE SEQUENCE</scope>
    <source>
        <strain evidence="4">L3_106_000M1_dasL3_106_000M1_concoct_15</strain>
    </source>
</reference>
<dbReference type="Gene3D" id="1.25.40.10">
    <property type="entry name" value="Tetratricopeptide repeat domain"/>
    <property type="match status" value="2"/>
</dbReference>
<proteinExistence type="predicted"/>
<keyword evidence="2 3" id="KW-0802">TPR repeat</keyword>
<evidence type="ECO:0000256" key="1">
    <source>
        <dbReference type="ARBA" id="ARBA00022737"/>
    </source>
</evidence>
<dbReference type="Proteomes" id="UP000754226">
    <property type="component" value="Unassembled WGS sequence"/>
</dbReference>
<dbReference type="Pfam" id="PF13181">
    <property type="entry name" value="TPR_8"/>
    <property type="match status" value="1"/>
</dbReference>
<dbReference type="PANTHER" id="PTHR45641">
    <property type="entry name" value="TETRATRICOPEPTIDE REPEAT PROTEIN (AFU_ORTHOLOGUE AFUA_6G03870)"/>
    <property type="match status" value="1"/>
</dbReference>